<dbReference type="PANTHER" id="PTHR44591:SF3">
    <property type="entry name" value="RESPONSE REGULATORY DOMAIN-CONTAINING PROTEIN"/>
    <property type="match status" value="1"/>
</dbReference>
<gene>
    <name evidence="4" type="ORF">PZA18_01820</name>
</gene>
<dbReference type="Proteomes" id="UP001172778">
    <property type="component" value="Unassembled WGS sequence"/>
</dbReference>
<evidence type="ECO:0000313" key="5">
    <source>
        <dbReference type="Proteomes" id="UP001172778"/>
    </source>
</evidence>
<sequence length="123" mass="13660">MHKILIVEDQPDIRTLVRVTLEFEDFEIHEAGDGVSGLKLAEAIRPDLVLLDVMMQGELDGYQVCSRIKANGALHQTKVVLLTARGQASDREMGRKAGCDQYMLKPFSPLELIETIDQLLAPA</sequence>
<evidence type="ECO:0000313" key="4">
    <source>
        <dbReference type="EMBL" id="MDK2122781.1"/>
    </source>
</evidence>
<dbReference type="InterPro" id="IPR001789">
    <property type="entry name" value="Sig_transdc_resp-reg_receiver"/>
</dbReference>
<evidence type="ECO:0000256" key="2">
    <source>
        <dbReference type="PROSITE-ProRule" id="PRU00169"/>
    </source>
</evidence>
<name>A0ABT7DRT7_9NEIS</name>
<dbReference type="EMBL" id="JARRAF010000002">
    <property type="protein sequence ID" value="MDK2122781.1"/>
    <property type="molecule type" value="Genomic_DNA"/>
</dbReference>
<organism evidence="4 5">
    <name type="scientific">Parachitinimonas caeni</name>
    <dbReference type="NCBI Taxonomy" id="3031301"/>
    <lineage>
        <taxon>Bacteria</taxon>
        <taxon>Pseudomonadati</taxon>
        <taxon>Pseudomonadota</taxon>
        <taxon>Betaproteobacteria</taxon>
        <taxon>Neisseriales</taxon>
        <taxon>Chitinibacteraceae</taxon>
        <taxon>Parachitinimonas</taxon>
    </lineage>
</organism>
<feature type="modified residue" description="4-aspartylphosphate" evidence="2">
    <location>
        <position position="52"/>
    </location>
</feature>
<dbReference type="PANTHER" id="PTHR44591">
    <property type="entry name" value="STRESS RESPONSE REGULATOR PROTEIN 1"/>
    <property type="match status" value="1"/>
</dbReference>
<feature type="domain" description="Response regulatory" evidence="3">
    <location>
        <begin position="3"/>
        <end position="120"/>
    </location>
</feature>
<dbReference type="Gene3D" id="3.40.50.2300">
    <property type="match status" value="1"/>
</dbReference>
<keyword evidence="1 2" id="KW-0597">Phosphoprotein</keyword>
<dbReference type="RefSeq" id="WP_284099070.1">
    <property type="nucleotide sequence ID" value="NZ_JARRAF010000002.1"/>
</dbReference>
<protein>
    <submittedName>
        <fullName evidence="4">Response regulator</fullName>
    </submittedName>
</protein>
<proteinExistence type="predicted"/>
<accession>A0ABT7DRT7</accession>
<evidence type="ECO:0000259" key="3">
    <source>
        <dbReference type="PROSITE" id="PS50110"/>
    </source>
</evidence>
<comment type="caution">
    <text evidence="4">The sequence shown here is derived from an EMBL/GenBank/DDBJ whole genome shotgun (WGS) entry which is preliminary data.</text>
</comment>
<dbReference type="CDD" id="cd17574">
    <property type="entry name" value="REC_OmpR"/>
    <property type="match status" value="1"/>
</dbReference>
<dbReference type="PROSITE" id="PS50110">
    <property type="entry name" value="RESPONSE_REGULATORY"/>
    <property type="match status" value="1"/>
</dbReference>
<dbReference type="SMART" id="SM00448">
    <property type="entry name" value="REC"/>
    <property type="match status" value="1"/>
</dbReference>
<dbReference type="InterPro" id="IPR050595">
    <property type="entry name" value="Bact_response_regulator"/>
</dbReference>
<dbReference type="SUPFAM" id="SSF52172">
    <property type="entry name" value="CheY-like"/>
    <property type="match status" value="1"/>
</dbReference>
<dbReference type="InterPro" id="IPR011006">
    <property type="entry name" value="CheY-like_superfamily"/>
</dbReference>
<keyword evidence="5" id="KW-1185">Reference proteome</keyword>
<dbReference type="Pfam" id="PF00072">
    <property type="entry name" value="Response_reg"/>
    <property type="match status" value="1"/>
</dbReference>
<reference evidence="4" key="1">
    <citation type="submission" date="2023-03" db="EMBL/GenBank/DDBJ databases">
        <title>Chitinimonas shenzhenensis gen. nov., sp. nov., a novel member of family Burkholderiaceae isolated from activated sludge collected in Shen Zhen, China.</title>
        <authorList>
            <person name="Wang X."/>
        </authorList>
    </citation>
    <scope>NUCLEOTIDE SEQUENCE</scope>
    <source>
        <strain evidence="4">DQS-5</strain>
    </source>
</reference>
<evidence type="ECO:0000256" key="1">
    <source>
        <dbReference type="ARBA" id="ARBA00022553"/>
    </source>
</evidence>